<dbReference type="InterPro" id="IPR023631">
    <property type="entry name" value="Amidase_dom"/>
</dbReference>
<evidence type="ECO:0000256" key="3">
    <source>
        <dbReference type="PIRSR" id="PIRSR001221-1"/>
    </source>
</evidence>
<evidence type="ECO:0000313" key="7">
    <source>
        <dbReference type="Proteomes" id="UP000094444"/>
    </source>
</evidence>
<comment type="caution">
    <text evidence="6">The sequence shown here is derived from an EMBL/GenBank/DDBJ whole genome shotgun (WGS) entry which is preliminary data.</text>
</comment>
<dbReference type="STRING" id="158607.A0A2P5HSA8"/>
<protein>
    <recommendedName>
        <fullName evidence="5">Amidase domain-containing protein</fullName>
    </recommendedName>
</protein>
<feature type="binding site" evidence="4">
    <location>
        <position position="156"/>
    </location>
    <ligand>
        <name>substrate</name>
    </ligand>
</feature>
<dbReference type="OrthoDB" id="6428749at2759"/>
<dbReference type="PIRSF" id="PIRSF001221">
    <property type="entry name" value="Amidase_fungi"/>
    <property type="match status" value="1"/>
</dbReference>
<feature type="active site" description="Acyl-ester intermediate" evidence="3">
    <location>
        <position position="206"/>
    </location>
</feature>
<dbReference type="PANTHER" id="PTHR46072:SF2">
    <property type="entry name" value="AMIDASE (EUROFUNG)"/>
    <property type="match status" value="1"/>
</dbReference>
<feature type="binding site" evidence="4">
    <location>
        <begin position="203"/>
        <end position="206"/>
    </location>
    <ligand>
        <name>substrate</name>
    </ligand>
</feature>
<proteinExistence type="inferred from homology"/>
<evidence type="ECO:0000313" key="6">
    <source>
        <dbReference type="EMBL" id="POS73144.1"/>
    </source>
</evidence>
<dbReference type="GO" id="GO:0016787">
    <property type="term" value="F:hydrolase activity"/>
    <property type="evidence" value="ECO:0007669"/>
    <property type="project" value="UniProtKB-KW"/>
</dbReference>
<dbReference type="InParanoid" id="A0A2P5HSA8"/>
<feature type="active site" description="Charge relay system" evidence="3">
    <location>
        <position position="107"/>
    </location>
</feature>
<dbReference type="EMBL" id="MAVT02000855">
    <property type="protein sequence ID" value="POS73144.1"/>
    <property type="molecule type" value="Genomic_DNA"/>
</dbReference>
<evidence type="ECO:0000259" key="5">
    <source>
        <dbReference type="Pfam" id="PF01425"/>
    </source>
</evidence>
<dbReference type="InterPro" id="IPR036928">
    <property type="entry name" value="AS_sf"/>
</dbReference>
<name>A0A2P5HSA8_DIAHE</name>
<feature type="binding site" evidence="4">
    <location>
        <position position="182"/>
    </location>
    <ligand>
        <name>substrate</name>
    </ligand>
</feature>
<evidence type="ECO:0000256" key="4">
    <source>
        <dbReference type="PIRSR" id="PIRSR001221-2"/>
    </source>
</evidence>
<evidence type="ECO:0000256" key="2">
    <source>
        <dbReference type="ARBA" id="ARBA00022801"/>
    </source>
</evidence>
<evidence type="ECO:0000256" key="1">
    <source>
        <dbReference type="ARBA" id="ARBA00009199"/>
    </source>
</evidence>
<comment type="similarity">
    <text evidence="1">Belongs to the amidase family.</text>
</comment>
<keyword evidence="2" id="KW-0378">Hydrolase</keyword>
<organism evidence="6 7">
    <name type="scientific">Diaporthe helianthi</name>
    <dbReference type="NCBI Taxonomy" id="158607"/>
    <lineage>
        <taxon>Eukaryota</taxon>
        <taxon>Fungi</taxon>
        <taxon>Dikarya</taxon>
        <taxon>Ascomycota</taxon>
        <taxon>Pezizomycotina</taxon>
        <taxon>Sordariomycetes</taxon>
        <taxon>Sordariomycetidae</taxon>
        <taxon>Diaporthales</taxon>
        <taxon>Diaporthaceae</taxon>
        <taxon>Diaporthe</taxon>
    </lineage>
</organism>
<dbReference type="PANTHER" id="PTHR46072">
    <property type="entry name" value="AMIDASE-RELATED-RELATED"/>
    <property type="match status" value="1"/>
</dbReference>
<feature type="active site" description="Charge relay system" evidence="3">
    <location>
        <position position="182"/>
    </location>
</feature>
<dbReference type="Pfam" id="PF01425">
    <property type="entry name" value="Amidase"/>
    <property type="match status" value="1"/>
</dbReference>
<dbReference type="AlphaFoldDB" id="A0A2P5HSA8"/>
<feature type="domain" description="Amidase" evidence="5">
    <location>
        <begin position="67"/>
        <end position="509"/>
    </location>
</feature>
<gene>
    <name evidence="6" type="ORF">DHEL01_v208468</name>
</gene>
<dbReference type="SUPFAM" id="SSF75304">
    <property type="entry name" value="Amidase signature (AS) enzymes"/>
    <property type="match status" value="1"/>
</dbReference>
<dbReference type="Proteomes" id="UP000094444">
    <property type="component" value="Unassembled WGS sequence"/>
</dbReference>
<accession>A0A2P5HSA8</accession>
<keyword evidence="7" id="KW-1185">Reference proteome</keyword>
<dbReference type="Gene3D" id="3.90.1300.10">
    <property type="entry name" value="Amidase signature (AS) domain"/>
    <property type="match status" value="1"/>
</dbReference>
<sequence>MTWQEVVAEKRRAQEEAIAQFTVPNGDTETQKIDPGGHLSSSAREREILQQIATAEISCEALTLARIENLTEVCFKDALEAARSLDAYLARHHEPLGPLHGMVVTLKDQFNVKGYDTTLGYVGRAFSPATEDAAVVKMLKSLGAVIMAKTNLPQSIMWCETENPLWGLTTSLYSEKYTPGGSTGGEAVLIAGGSSMLGMGTDIGGSIRIPSHMMGICGFKPSSARLPYNGAPVSTDGQEHVPSSVGPMARGLDTIRLVTQSLIQSKPWEHDARCVPIPWREELYQDVTSRPLVIGVLRDDGVARPHPPISRVLNEAVESLRSAGHTIVEWNADLHPECIQVMDEFYTADGGEDIRAAVAAGGEPFIPHVEKLVNRGKPISVFEYWQLNRRKWALQQAYLKKWDSIRTSDGKVIDALLTPPMPHTAVPHKGCRWVGYTKIWNVLDYTALVIPGGKVREEDLGVSWDFEPRGEVDQWSLDLWGDNKEEMARLKLPVGLQIVGRKLEEEKVLGVGKVVQDILRASNGE</sequence>
<reference evidence="6" key="1">
    <citation type="submission" date="2017-09" db="EMBL/GenBank/DDBJ databases">
        <title>Polyketide synthases of a Diaporthe helianthi virulent isolate.</title>
        <authorList>
            <person name="Baroncelli R."/>
        </authorList>
    </citation>
    <scope>NUCLEOTIDE SEQUENCE [LARGE SCALE GENOMIC DNA]</scope>
    <source>
        <strain evidence="6">7/96</strain>
    </source>
</reference>